<dbReference type="OrthoDB" id="2309055at2"/>
<proteinExistence type="predicted"/>
<feature type="domain" description="HTH marR-type" evidence="1">
    <location>
        <begin position="6"/>
        <end position="147"/>
    </location>
</feature>
<dbReference type="InterPro" id="IPR000835">
    <property type="entry name" value="HTH_MarR-typ"/>
</dbReference>
<dbReference type="GO" id="GO:0006950">
    <property type="term" value="P:response to stress"/>
    <property type="evidence" value="ECO:0007669"/>
    <property type="project" value="TreeGrafter"/>
</dbReference>
<dbReference type="SMART" id="SM00347">
    <property type="entry name" value="HTH_MARR"/>
    <property type="match status" value="1"/>
</dbReference>
<dbReference type="InterPro" id="IPR036390">
    <property type="entry name" value="WH_DNA-bd_sf"/>
</dbReference>
<dbReference type="AlphaFoldDB" id="A0A4Z0JF50"/>
<evidence type="ECO:0000313" key="2">
    <source>
        <dbReference type="EMBL" id="TGD20484.1"/>
    </source>
</evidence>
<organism evidence="2 3">
    <name type="scientific">Levilactobacillus suantsaiihabitans</name>
    <dbReference type="NCBI Taxonomy" id="2487722"/>
    <lineage>
        <taxon>Bacteria</taxon>
        <taxon>Bacillati</taxon>
        <taxon>Bacillota</taxon>
        <taxon>Bacilli</taxon>
        <taxon>Lactobacillales</taxon>
        <taxon>Lactobacillaceae</taxon>
        <taxon>Levilactobacillus</taxon>
    </lineage>
</organism>
<dbReference type="Gene3D" id="1.10.10.10">
    <property type="entry name" value="Winged helix-like DNA-binding domain superfamily/Winged helix DNA-binding domain"/>
    <property type="match status" value="1"/>
</dbReference>
<dbReference type="Proteomes" id="UP000297348">
    <property type="component" value="Unassembled WGS sequence"/>
</dbReference>
<gene>
    <name evidence="2" type="ORF">EGT51_01665</name>
</gene>
<dbReference type="InterPro" id="IPR036388">
    <property type="entry name" value="WH-like_DNA-bd_sf"/>
</dbReference>
<dbReference type="Pfam" id="PF01047">
    <property type="entry name" value="MarR"/>
    <property type="match status" value="1"/>
</dbReference>
<comment type="caution">
    <text evidence="2">The sequence shown here is derived from an EMBL/GenBank/DDBJ whole genome shotgun (WGS) entry which is preliminary data.</text>
</comment>
<evidence type="ECO:0000259" key="1">
    <source>
        <dbReference type="PROSITE" id="PS50995"/>
    </source>
</evidence>
<dbReference type="PANTHER" id="PTHR33164">
    <property type="entry name" value="TRANSCRIPTIONAL REGULATOR, MARR FAMILY"/>
    <property type="match status" value="1"/>
</dbReference>
<dbReference type="PROSITE" id="PS50995">
    <property type="entry name" value="HTH_MARR_2"/>
    <property type="match status" value="1"/>
</dbReference>
<keyword evidence="3" id="KW-1185">Reference proteome</keyword>
<dbReference type="PANTHER" id="PTHR33164:SF43">
    <property type="entry name" value="HTH-TYPE TRANSCRIPTIONAL REPRESSOR YETL"/>
    <property type="match status" value="1"/>
</dbReference>
<dbReference type="EMBL" id="RKLX01000001">
    <property type="protein sequence ID" value="TGD20484.1"/>
    <property type="molecule type" value="Genomic_DNA"/>
</dbReference>
<accession>A0A4Z0JF50</accession>
<protein>
    <submittedName>
        <fullName evidence="2">MarR family transcriptional regulator</fullName>
    </submittedName>
</protein>
<name>A0A4Z0JF50_9LACO</name>
<evidence type="ECO:0000313" key="3">
    <source>
        <dbReference type="Proteomes" id="UP000297348"/>
    </source>
</evidence>
<dbReference type="InterPro" id="IPR039422">
    <property type="entry name" value="MarR/SlyA-like"/>
</dbReference>
<dbReference type="GO" id="GO:0003700">
    <property type="term" value="F:DNA-binding transcription factor activity"/>
    <property type="evidence" value="ECO:0007669"/>
    <property type="project" value="InterPro"/>
</dbReference>
<dbReference type="SUPFAM" id="SSF46785">
    <property type="entry name" value="Winged helix' DNA-binding domain"/>
    <property type="match status" value="1"/>
</dbReference>
<reference evidence="2 3" key="1">
    <citation type="submission" date="2018-10" db="EMBL/GenBank/DDBJ databases">
        <title>Lactobacillus sp. R7 and Lactobacillus sp. R19 isolated from fermented mustard green product of Taiwan.</title>
        <authorList>
            <person name="Lin S.-T."/>
        </authorList>
    </citation>
    <scope>NUCLEOTIDE SEQUENCE [LARGE SCALE GENOMIC DNA]</scope>
    <source>
        <strain evidence="2 3">BCRC 81129</strain>
    </source>
</reference>
<sequence length="177" mass="20176">MEGDSMPNLTKKRNAAGKLIEYGMVQHMADDLAHRRHANKGDQQSPFQGQGKILLALSQTDGLSQKELANRLNMTAQSTAEFVNKLVKKNLVSKEKSTVDRRKTIIRLTDHGRRTASKESAKIPAYLDDLTDTELDQLIAILTKINNSLYDEIHTENPNWFENFQRSVADHLRDWFL</sequence>